<sequence>MKREREPSSWWDWRVKRNVEEDVDTADGQEARCVLEKLVERCVVLDNLSPVCNVHTLRKALEQFGRVQGVKLLKDYLTGSFAGIAITEMECMEQREHVVKELKDYLFMIGQMPRPARATAATVELMIDHPLRVVVPRKTIGRLVSRKDPRWKEYLEVAGSDVLHHALLDELVKQRREEEAKLAKSQETLFQENMDKLKMLEAEKNSQFLQVMKRFYLGVQTFQ</sequence>
<evidence type="ECO:0000256" key="1">
    <source>
        <dbReference type="PROSITE-ProRule" id="PRU00176"/>
    </source>
</evidence>
<dbReference type="Gene3D" id="3.30.70.330">
    <property type="match status" value="1"/>
</dbReference>
<dbReference type="GO" id="GO:0003723">
    <property type="term" value="F:RNA binding"/>
    <property type="evidence" value="ECO:0007669"/>
    <property type="project" value="UniProtKB-UniRule"/>
</dbReference>
<keyword evidence="1" id="KW-0694">RNA-binding</keyword>
<dbReference type="InterPro" id="IPR053316">
    <property type="entry name" value="Epigenetic_reg_gene_expr"/>
</dbReference>
<gene>
    <name evidence="3" type="ORF">R1flu_005905</name>
</gene>
<protein>
    <recommendedName>
        <fullName evidence="2">RRM domain-containing protein</fullName>
    </recommendedName>
</protein>
<dbReference type="InterPro" id="IPR035979">
    <property type="entry name" value="RBD_domain_sf"/>
</dbReference>
<dbReference type="PANTHER" id="PTHR36309">
    <property type="entry name" value="RNA-BINDING (RRM/RBD/RNP MOTIFS) FAMILY PROTEIN"/>
    <property type="match status" value="1"/>
</dbReference>
<dbReference type="PANTHER" id="PTHR36309:SF1">
    <property type="entry name" value="RNA-BINDING (RRM_RBD_RNP MOTIFS) FAMILY PROTEIN"/>
    <property type="match status" value="1"/>
</dbReference>
<dbReference type="CDD" id="cd00590">
    <property type="entry name" value="RRM_SF"/>
    <property type="match status" value="1"/>
</dbReference>
<dbReference type="SUPFAM" id="SSF54928">
    <property type="entry name" value="RNA-binding domain, RBD"/>
    <property type="match status" value="1"/>
</dbReference>
<organism evidence="3 4">
    <name type="scientific">Riccia fluitans</name>
    <dbReference type="NCBI Taxonomy" id="41844"/>
    <lineage>
        <taxon>Eukaryota</taxon>
        <taxon>Viridiplantae</taxon>
        <taxon>Streptophyta</taxon>
        <taxon>Embryophyta</taxon>
        <taxon>Marchantiophyta</taxon>
        <taxon>Marchantiopsida</taxon>
        <taxon>Marchantiidae</taxon>
        <taxon>Marchantiales</taxon>
        <taxon>Ricciaceae</taxon>
        <taxon>Riccia</taxon>
    </lineage>
</organism>
<dbReference type="InterPro" id="IPR012677">
    <property type="entry name" value="Nucleotide-bd_a/b_plait_sf"/>
</dbReference>
<name>A0ABD1YUH6_9MARC</name>
<feature type="domain" description="RRM" evidence="2">
    <location>
        <begin position="41"/>
        <end position="123"/>
    </location>
</feature>
<dbReference type="PROSITE" id="PS50102">
    <property type="entry name" value="RRM"/>
    <property type="match status" value="1"/>
</dbReference>
<evidence type="ECO:0000259" key="2">
    <source>
        <dbReference type="PROSITE" id="PS50102"/>
    </source>
</evidence>
<keyword evidence="4" id="KW-1185">Reference proteome</keyword>
<evidence type="ECO:0000313" key="4">
    <source>
        <dbReference type="Proteomes" id="UP001605036"/>
    </source>
</evidence>
<comment type="caution">
    <text evidence="3">The sequence shown here is derived from an EMBL/GenBank/DDBJ whole genome shotgun (WGS) entry which is preliminary data.</text>
</comment>
<dbReference type="EMBL" id="JBHFFA010000003">
    <property type="protein sequence ID" value="KAL2634426.1"/>
    <property type="molecule type" value="Genomic_DNA"/>
</dbReference>
<dbReference type="Pfam" id="PF00076">
    <property type="entry name" value="RRM_1"/>
    <property type="match status" value="1"/>
</dbReference>
<proteinExistence type="predicted"/>
<reference evidence="3 4" key="1">
    <citation type="submission" date="2024-09" db="EMBL/GenBank/DDBJ databases">
        <title>Chromosome-scale assembly of Riccia fluitans.</title>
        <authorList>
            <person name="Paukszto L."/>
            <person name="Sawicki J."/>
            <person name="Karawczyk K."/>
            <person name="Piernik-Szablinska J."/>
            <person name="Szczecinska M."/>
            <person name="Mazdziarz M."/>
        </authorList>
    </citation>
    <scope>NUCLEOTIDE SEQUENCE [LARGE SCALE GENOMIC DNA]</scope>
    <source>
        <strain evidence="3">Rf_01</strain>
        <tissue evidence="3">Aerial parts of the thallus</tissue>
    </source>
</reference>
<accession>A0ABD1YUH6</accession>
<dbReference type="InterPro" id="IPR000504">
    <property type="entry name" value="RRM_dom"/>
</dbReference>
<dbReference type="AlphaFoldDB" id="A0ABD1YUH6"/>
<dbReference type="Proteomes" id="UP001605036">
    <property type="component" value="Unassembled WGS sequence"/>
</dbReference>
<evidence type="ECO:0000313" key="3">
    <source>
        <dbReference type="EMBL" id="KAL2634426.1"/>
    </source>
</evidence>